<dbReference type="AlphaFoldDB" id="A0A3B1BDH1"/>
<name>A0A3B1BDH1_9ZZZZ</name>
<organism evidence="2">
    <name type="scientific">hydrothermal vent metagenome</name>
    <dbReference type="NCBI Taxonomy" id="652676"/>
    <lineage>
        <taxon>unclassified sequences</taxon>
        <taxon>metagenomes</taxon>
        <taxon>ecological metagenomes</taxon>
    </lineage>
</organism>
<evidence type="ECO:0000313" key="2">
    <source>
        <dbReference type="EMBL" id="VAX16159.1"/>
    </source>
</evidence>
<proteinExistence type="predicted"/>
<feature type="domain" description="Spore protein YkvP/CgeB glycosyl transferase-like" evidence="1">
    <location>
        <begin position="368"/>
        <end position="514"/>
    </location>
</feature>
<reference evidence="2" key="1">
    <citation type="submission" date="2018-06" db="EMBL/GenBank/DDBJ databases">
        <authorList>
            <person name="Zhirakovskaya E."/>
        </authorList>
    </citation>
    <scope>NUCLEOTIDE SEQUENCE</scope>
</reference>
<protein>
    <recommendedName>
        <fullName evidence="1">Spore protein YkvP/CgeB glycosyl transferase-like domain-containing protein</fullName>
    </recommendedName>
</protein>
<dbReference type="Pfam" id="PF13524">
    <property type="entry name" value="Glyco_trans_1_2"/>
    <property type="match status" value="1"/>
</dbReference>
<dbReference type="SUPFAM" id="SSF53756">
    <property type="entry name" value="UDP-Glycosyltransferase/glycogen phosphorylase"/>
    <property type="match status" value="1"/>
</dbReference>
<sequence length="596" mass="66680">MNYLEQNLKALRANDSETALWVESADIPSELIVADSKSGFPVPKVGNVSLHSAYHPEKEGVKLTQDYPVNWAGCVVVFGFGFGYHLEAIDSSSCDIIVIEPSAGVLKAAFEARDLASLLSRIKIISPTKFADLASSIDYTKALWIDHEPSAQLYKRDRDLLAEPFIVRVLAATRKYKAMVVGPVYGGSTTTAVSTARALTQLGFIVDFVDNTSHHAEALSINDVTPDEINRAALKSGFNNYLGDRIVARADHFKPDVIVVLAQSPLNPSAIDKLKVLNIPVVFWFVENYRLLPYWKLVAPHYDYFFGMQKGSFLDELVDAGASYAGYLPQAADPFVHRPAELSEAELEKYGSEVSFMGAGYSNRQKFFSGLLDTPLKIWGTEWNLSSPLGQRVMNANRRLNPSEYIKIFNASAINLNLHSSNISEGVDHDGDFVNPRTFEIAACGAFQLVDMRSELAKMFIIGKEIATFQSMDELREKIDYYLKRPDEREAIAHAGWERVMREHTFVHRMARMMSVVLPREEERIENARDQRRGLNDVDYMIERTSNVELKAFLKKFSGDGNISLKNVMDEISRGKGPLSRPEAIFVMVNQVLAQG</sequence>
<dbReference type="EMBL" id="UOGA01000058">
    <property type="protein sequence ID" value="VAX16159.1"/>
    <property type="molecule type" value="Genomic_DNA"/>
</dbReference>
<evidence type="ECO:0000259" key="1">
    <source>
        <dbReference type="Pfam" id="PF13524"/>
    </source>
</evidence>
<accession>A0A3B1BDH1</accession>
<dbReference type="InterPro" id="IPR055259">
    <property type="entry name" value="YkvP/CgeB_Glyco_trans-like"/>
</dbReference>
<gene>
    <name evidence="2" type="ORF">MNBD_NITROSPINAE04-1509</name>
</gene>